<proteinExistence type="predicted"/>
<gene>
    <name evidence="1" type="ORF">K444DRAFT_83276</name>
</gene>
<dbReference type="Proteomes" id="UP000235371">
    <property type="component" value="Unassembled WGS sequence"/>
</dbReference>
<keyword evidence="2" id="KW-1185">Reference proteome</keyword>
<name>A0A2J6SYP9_9HELO</name>
<evidence type="ECO:0000313" key="1">
    <source>
        <dbReference type="EMBL" id="PMD55905.1"/>
    </source>
</evidence>
<dbReference type="RefSeq" id="XP_024732809.1">
    <property type="nucleotide sequence ID" value="XM_024888746.1"/>
</dbReference>
<accession>A0A2J6SYP9</accession>
<reference evidence="1 2" key="1">
    <citation type="submission" date="2016-04" db="EMBL/GenBank/DDBJ databases">
        <title>A degradative enzymes factory behind the ericoid mycorrhizal symbiosis.</title>
        <authorList>
            <consortium name="DOE Joint Genome Institute"/>
            <person name="Martino E."/>
            <person name="Morin E."/>
            <person name="Grelet G."/>
            <person name="Kuo A."/>
            <person name="Kohler A."/>
            <person name="Daghino S."/>
            <person name="Barry K."/>
            <person name="Choi C."/>
            <person name="Cichocki N."/>
            <person name="Clum A."/>
            <person name="Copeland A."/>
            <person name="Hainaut M."/>
            <person name="Haridas S."/>
            <person name="Labutti K."/>
            <person name="Lindquist E."/>
            <person name="Lipzen A."/>
            <person name="Khouja H.-R."/>
            <person name="Murat C."/>
            <person name="Ohm R."/>
            <person name="Olson A."/>
            <person name="Spatafora J."/>
            <person name="Veneault-Fourrey C."/>
            <person name="Henrissat B."/>
            <person name="Grigoriev I."/>
            <person name="Martin F."/>
            <person name="Perotto S."/>
        </authorList>
    </citation>
    <scope>NUCLEOTIDE SEQUENCE [LARGE SCALE GENOMIC DNA]</scope>
    <source>
        <strain evidence="1 2">E</strain>
    </source>
</reference>
<sequence length="159" mass="17059">MPTPPFPGTHLAGPNSACTTAPPHVRACSTGNSERLCPPIRFRCQGPPSSLLQLICEQGACSCTHPKTFPLLHSILRRVASFRAKRISCMFPSSTIIANSLVQSLHDPNQLPDGSVEKPLLPLVPWHPFGPPACRVISGEVKSTPFPATLCLTPLPPQI</sequence>
<dbReference type="GeneID" id="36596822"/>
<organism evidence="1 2">
    <name type="scientific">Hyaloscypha bicolor E</name>
    <dbReference type="NCBI Taxonomy" id="1095630"/>
    <lineage>
        <taxon>Eukaryota</taxon>
        <taxon>Fungi</taxon>
        <taxon>Dikarya</taxon>
        <taxon>Ascomycota</taxon>
        <taxon>Pezizomycotina</taxon>
        <taxon>Leotiomycetes</taxon>
        <taxon>Helotiales</taxon>
        <taxon>Hyaloscyphaceae</taxon>
        <taxon>Hyaloscypha</taxon>
        <taxon>Hyaloscypha bicolor</taxon>
    </lineage>
</organism>
<dbReference type="EMBL" id="KZ613854">
    <property type="protein sequence ID" value="PMD55905.1"/>
    <property type="molecule type" value="Genomic_DNA"/>
</dbReference>
<evidence type="ECO:0000313" key="2">
    <source>
        <dbReference type="Proteomes" id="UP000235371"/>
    </source>
</evidence>
<protein>
    <submittedName>
        <fullName evidence="1">Uncharacterized protein</fullName>
    </submittedName>
</protein>
<dbReference type="AlphaFoldDB" id="A0A2J6SYP9"/>
<dbReference type="InParanoid" id="A0A2J6SYP9"/>